<sequence>MLVVILAVVILYYSRTKRVVTTTVGTADQPVNLTMYYDLFNDHSNTLYCPCTEIAISYSKIMSINPIFHEICSSLFVSQQWLNLVTTYEEELEELGYHFTSDAFTLLALFCQLTKGTVNDSISNFYASNMVSGYVIEQLVFKSQAQSYIELFKASTTYSFSRALDLMRTVLNGDQVMLGYGSNFYGTVDTTPASASSATPVTFGSQHFTDRATNRTYYCQLNASW</sequence>
<evidence type="ECO:0000313" key="3">
    <source>
        <dbReference type="EMBL" id="CAF4158542.1"/>
    </source>
</evidence>
<dbReference type="Proteomes" id="UP000677228">
    <property type="component" value="Unassembled WGS sequence"/>
</dbReference>
<evidence type="ECO:0000313" key="4">
    <source>
        <dbReference type="Proteomes" id="UP000677228"/>
    </source>
</evidence>
<evidence type="ECO:0000313" key="2">
    <source>
        <dbReference type="EMBL" id="CAF1347727.1"/>
    </source>
</evidence>
<protein>
    <submittedName>
        <fullName evidence="2">Uncharacterized protein</fullName>
    </submittedName>
</protein>
<dbReference type="Proteomes" id="UP000682733">
    <property type="component" value="Unassembled WGS sequence"/>
</dbReference>
<reference evidence="2" key="1">
    <citation type="submission" date="2021-02" db="EMBL/GenBank/DDBJ databases">
        <authorList>
            <person name="Nowell W R."/>
        </authorList>
    </citation>
    <scope>NUCLEOTIDE SEQUENCE</scope>
</reference>
<accession>A0A8S2F473</accession>
<feature type="chain" id="PRO_5036273487" evidence="1">
    <location>
        <begin position="17"/>
        <end position="225"/>
    </location>
</feature>
<proteinExistence type="predicted"/>
<organism evidence="2 4">
    <name type="scientific">Didymodactylos carnosus</name>
    <dbReference type="NCBI Taxonomy" id="1234261"/>
    <lineage>
        <taxon>Eukaryota</taxon>
        <taxon>Metazoa</taxon>
        <taxon>Spiralia</taxon>
        <taxon>Gnathifera</taxon>
        <taxon>Rotifera</taxon>
        <taxon>Eurotatoria</taxon>
        <taxon>Bdelloidea</taxon>
        <taxon>Philodinida</taxon>
        <taxon>Philodinidae</taxon>
        <taxon>Didymodactylos</taxon>
    </lineage>
</organism>
<dbReference type="AlphaFoldDB" id="A0A8S2F473"/>
<name>A0A8S2F473_9BILA</name>
<evidence type="ECO:0000256" key="1">
    <source>
        <dbReference type="SAM" id="SignalP"/>
    </source>
</evidence>
<gene>
    <name evidence="2" type="ORF">OVA965_LOCUS30649</name>
    <name evidence="3" type="ORF">TMI583_LOCUS31454</name>
</gene>
<dbReference type="EMBL" id="CAJNOK010022419">
    <property type="protein sequence ID" value="CAF1347727.1"/>
    <property type="molecule type" value="Genomic_DNA"/>
</dbReference>
<keyword evidence="1" id="KW-0732">Signal</keyword>
<comment type="caution">
    <text evidence="2">The sequence shown here is derived from an EMBL/GenBank/DDBJ whole genome shotgun (WGS) entry which is preliminary data.</text>
</comment>
<dbReference type="EMBL" id="CAJOBA010044051">
    <property type="protein sequence ID" value="CAF4158542.1"/>
    <property type="molecule type" value="Genomic_DNA"/>
</dbReference>
<feature type="signal peptide" evidence="1">
    <location>
        <begin position="1"/>
        <end position="16"/>
    </location>
</feature>